<keyword evidence="2" id="KW-1185">Reference proteome</keyword>
<evidence type="ECO:0000313" key="2">
    <source>
        <dbReference type="Proteomes" id="UP001314170"/>
    </source>
</evidence>
<comment type="caution">
    <text evidence="1">The sequence shown here is derived from an EMBL/GenBank/DDBJ whole genome shotgun (WGS) entry which is preliminary data.</text>
</comment>
<proteinExistence type="predicted"/>
<dbReference type="Proteomes" id="UP001314170">
    <property type="component" value="Unassembled WGS sequence"/>
</dbReference>
<organism evidence="1 2">
    <name type="scientific">Dovyalis caffra</name>
    <dbReference type="NCBI Taxonomy" id="77055"/>
    <lineage>
        <taxon>Eukaryota</taxon>
        <taxon>Viridiplantae</taxon>
        <taxon>Streptophyta</taxon>
        <taxon>Embryophyta</taxon>
        <taxon>Tracheophyta</taxon>
        <taxon>Spermatophyta</taxon>
        <taxon>Magnoliopsida</taxon>
        <taxon>eudicotyledons</taxon>
        <taxon>Gunneridae</taxon>
        <taxon>Pentapetalae</taxon>
        <taxon>rosids</taxon>
        <taxon>fabids</taxon>
        <taxon>Malpighiales</taxon>
        <taxon>Salicaceae</taxon>
        <taxon>Flacourtieae</taxon>
        <taxon>Dovyalis</taxon>
    </lineage>
</organism>
<accession>A0AAV1R1X5</accession>
<dbReference type="AlphaFoldDB" id="A0AAV1R1X5"/>
<evidence type="ECO:0000313" key="1">
    <source>
        <dbReference type="EMBL" id="CAK7326530.1"/>
    </source>
</evidence>
<gene>
    <name evidence="1" type="ORF">DCAF_LOCUS4232</name>
</gene>
<dbReference type="EMBL" id="CAWUPB010000851">
    <property type="protein sequence ID" value="CAK7326530.1"/>
    <property type="molecule type" value="Genomic_DNA"/>
</dbReference>
<name>A0AAV1R1X5_9ROSI</name>
<reference evidence="1 2" key="1">
    <citation type="submission" date="2024-01" db="EMBL/GenBank/DDBJ databases">
        <authorList>
            <person name="Waweru B."/>
        </authorList>
    </citation>
    <scope>NUCLEOTIDE SEQUENCE [LARGE SCALE GENOMIC DNA]</scope>
</reference>
<sequence>MAGKKSGECGGPSPRLSRIVVVKSSALVREREALEVKKIMTALSNIRFVYDENSDTTIFYVLEQEQSIKANRRQHNFIEDWRMNDSVPFTSKLQGISSMTHLDQASPPIQSIYYSANNAEQRERSKEGDAILMLGQRILQLMAWREGLRLENPVG</sequence>
<protein>
    <submittedName>
        <fullName evidence="1">Uncharacterized protein</fullName>
    </submittedName>
</protein>